<dbReference type="InterPro" id="IPR059083">
    <property type="entry name" value="At5g19230_dom"/>
</dbReference>
<evidence type="ECO:0000256" key="1">
    <source>
        <dbReference type="SAM" id="SignalP"/>
    </source>
</evidence>
<evidence type="ECO:0000313" key="3">
    <source>
        <dbReference type="EMBL" id="GKV08971.1"/>
    </source>
</evidence>
<dbReference type="InterPro" id="IPR045285">
    <property type="entry name" value="At5g19230-like"/>
</dbReference>
<dbReference type="EMBL" id="BPVZ01000029">
    <property type="protein sequence ID" value="GKV08971.1"/>
    <property type="molecule type" value="Genomic_DNA"/>
</dbReference>
<dbReference type="AlphaFoldDB" id="A0AAV5J945"/>
<feature type="domain" description="Uncharacterized GPI-anchored protein At5g19230-like" evidence="2">
    <location>
        <begin position="29"/>
        <end position="153"/>
    </location>
</feature>
<gene>
    <name evidence="3" type="ORF">SLEP1_g20540</name>
</gene>
<dbReference type="Pfam" id="PF25884">
    <property type="entry name" value="At5g19230"/>
    <property type="match status" value="1"/>
</dbReference>
<keyword evidence="4" id="KW-1185">Reference proteome</keyword>
<feature type="chain" id="PRO_5043865156" description="Uncharacterized GPI-anchored protein At5g19230-like domain-containing protein" evidence="1">
    <location>
        <begin position="27"/>
        <end position="189"/>
    </location>
</feature>
<organism evidence="3 4">
    <name type="scientific">Rubroshorea leprosula</name>
    <dbReference type="NCBI Taxonomy" id="152421"/>
    <lineage>
        <taxon>Eukaryota</taxon>
        <taxon>Viridiplantae</taxon>
        <taxon>Streptophyta</taxon>
        <taxon>Embryophyta</taxon>
        <taxon>Tracheophyta</taxon>
        <taxon>Spermatophyta</taxon>
        <taxon>Magnoliopsida</taxon>
        <taxon>eudicotyledons</taxon>
        <taxon>Gunneridae</taxon>
        <taxon>Pentapetalae</taxon>
        <taxon>rosids</taxon>
        <taxon>malvids</taxon>
        <taxon>Malvales</taxon>
        <taxon>Dipterocarpaceae</taxon>
        <taxon>Rubroshorea</taxon>
    </lineage>
</organism>
<protein>
    <recommendedName>
        <fullName evidence="2">Uncharacterized GPI-anchored protein At5g19230-like domain-containing protein</fullName>
    </recommendedName>
</protein>
<evidence type="ECO:0000259" key="2">
    <source>
        <dbReference type="Pfam" id="PF25884"/>
    </source>
</evidence>
<sequence>MASLMFSFFPFLLVHAIFFLSRPALCDDEDNLLQGINSYRTSLSLPVLTKNKNADCAAGELADDLEDQSCDAAAIPSPNTLSTLANYPKVASKCKIDVNTTTDGVIMPVCVRKLVPTLVLTNYTRTHYAKYLNESKYTGIGVGSEDDWTVVVLTTNTLAGSFASGAWRMSEKIGGLGIGMVFGWFFWVR</sequence>
<dbReference type="PANTHER" id="PTHR33976">
    <property type="entry name" value="OS07G0645000 PROTEIN"/>
    <property type="match status" value="1"/>
</dbReference>
<evidence type="ECO:0000313" key="4">
    <source>
        <dbReference type="Proteomes" id="UP001054252"/>
    </source>
</evidence>
<keyword evidence="1" id="KW-0732">Signal</keyword>
<dbReference type="PANTHER" id="PTHR33976:SF2">
    <property type="entry name" value="GLYCOPROTEIN MEMBRANE GPI-ANCHORED"/>
    <property type="match status" value="1"/>
</dbReference>
<name>A0AAV5J945_9ROSI</name>
<reference evidence="3 4" key="1">
    <citation type="journal article" date="2021" name="Commun. Biol.">
        <title>The genome of Shorea leprosula (Dipterocarpaceae) highlights the ecological relevance of drought in aseasonal tropical rainforests.</title>
        <authorList>
            <person name="Ng K.K.S."/>
            <person name="Kobayashi M.J."/>
            <person name="Fawcett J.A."/>
            <person name="Hatakeyama M."/>
            <person name="Paape T."/>
            <person name="Ng C.H."/>
            <person name="Ang C.C."/>
            <person name="Tnah L.H."/>
            <person name="Lee C.T."/>
            <person name="Nishiyama T."/>
            <person name="Sese J."/>
            <person name="O'Brien M.J."/>
            <person name="Copetti D."/>
            <person name="Mohd Noor M.I."/>
            <person name="Ong R.C."/>
            <person name="Putra M."/>
            <person name="Sireger I.Z."/>
            <person name="Indrioko S."/>
            <person name="Kosugi Y."/>
            <person name="Izuno A."/>
            <person name="Isagi Y."/>
            <person name="Lee S.L."/>
            <person name="Shimizu K.K."/>
        </authorList>
    </citation>
    <scope>NUCLEOTIDE SEQUENCE [LARGE SCALE GENOMIC DNA]</scope>
    <source>
        <strain evidence="3">214</strain>
    </source>
</reference>
<feature type="signal peptide" evidence="1">
    <location>
        <begin position="1"/>
        <end position="26"/>
    </location>
</feature>
<proteinExistence type="predicted"/>
<comment type="caution">
    <text evidence="3">The sequence shown here is derived from an EMBL/GenBank/DDBJ whole genome shotgun (WGS) entry which is preliminary data.</text>
</comment>
<accession>A0AAV5J945</accession>
<dbReference type="Proteomes" id="UP001054252">
    <property type="component" value="Unassembled WGS sequence"/>
</dbReference>